<keyword evidence="4" id="KW-1185">Reference proteome</keyword>
<organism evidence="3 4">
    <name type="scientific">Pseudahrensia aquimaris</name>
    <dbReference type="NCBI Taxonomy" id="744461"/>
    <lineage>
        <taxon>Bacteria</taxon>
        <taxon>Pseudomonadati</taxon>
        <taxon>Pseudomonadota</taxon>
        <taxon>Alphaproteobacteria</taxon>
        <taxon>Hyphomicrobiales</taxon>
        <taxon>Ahrensiaceae</taxon>
        <taxon>Pseudahrensia</taxon>
    </lineage>
</organism>
<proteinExistence type="predicted"/>
<dbReference type="Pfam" id="PF20057">
    <property type="entry name" value="DUF6456"/>
    <property type="match status" value="1"/>
</dbReference>
<evidence type="ECO:0000313" key="4">
    <source>
        <dbReference type="Proteomes" id="UP001597101"/>
    </source>
</evidence>
<gene>
    <name evidence="3" type="ORF">ACFQ14_05645</name>
</gene>
<evidence type="ECO:0000256" key="1">
    <source>
        <dbReference type="SAM" id="MobiDB-lite"/>
    </source>
</evidence>
<evidence type="ECO:0000259" key="2">
    <source>
        <dbReference type="Pfam" id="PF20057"/>
    </source>
</evidence>
<reference evidence="4" key="1">
    <citation type="journal article" date="2019" name="Int. J. Syst. Evol. Microbiol.">
        <title>The Global Catalogue of Microorganisms (GCM) 10K type strain sequencing project: providing services to taxonomists for standard genome sequencing and annotation.</title>
        <authorList>
            <consortium name="The Broad Institute Genomics Platform"/>
            <consortium name="The Broad Institute Genome Sequencing Center for Infectious Disease"/>
            <person name="Wu L."/>
            <person name="Ma J."/>
        </authorList>
    </citation>
    <scope>NUCLEOTIDE SEQUENCE [LARGE SCALE GENOMIC DNA]</scope>
    <source>
        <strain evidence="4">CCUG 60023</strain>
    </source>
</reference>
<accession>A0ABW3FF35</accession>
<feature type="region of interest" description="Disordered" evidence="1">
    <location>
        <begin position="169"/>
        <end position="190"/>
    </location>
</feature>
<dbReference type="Proteomes" id="UP001597101">
    <property type="component" value="Unassembled WGS sequence"/>
</dbReference>
<name>A0ABW3FF35_9HYPH</name>
<dbReference type="EMBL" id="JBHTJV010000003">
    <property type="protein sequence ID" value="MFD0915885.1"/>
    <property type="molecule type" value="Genomic_DNA"/>
</dbReference>
<feature type="domain" description="DUF6456" evidence="2">
    <location>
        <begin position="121"/>
        <end position="256"/>
    </location>
</feature>
<sequence>MMSAAEAKLAIRILRFLQSSPKASPKASLVVLDDCGAPRYLLQGTNGAKMLVLRSVLDALHKAELIDMGDIHKDVACSVGISDLGRKKLVRLDAQSGGFAAQHRKLSRQEIKFDGTKQMVDVNLSESPLQRLYTRKTRNGRPWLEAEHVEAGERLRRDFTRGQLMQKTTSNWDFSSGSNNRNGAGGKADLSDTAIDARNRMSRALDTVGPDLATVLTDVCCFLKGLESVEREQKWPPRSAKLMLRTGLDLLARHYGTKSGSNSAKGKTRMWGADNFRPNLNTHM</sequence>
<protein>
    <submittedName>
        <fullName evidence="3">DUF6456 domain-containing protein</fullName>
    </submittedName>
</protein>
<evidence type="ECO:0000313" key="3">
    <source>
        <dbReference type="EMBL" id="MFD0915885.1"/>
    </source>
</evidence>
<dbReference type="RefSeq" id="WP_377211728.1">
    <property type="nucleotide sequence ID" value="NZ_JBHTJV010000003.1"/>
</dbReference>
<dbReference type="InterPro" id="IPR045599">
    <property type="entry name" value="DUF6456"/>
</dbReference>
<comment type="caution">
    <text evidence="3">The sequence shown here is derived from an EMBL/GenBank/DDBJ whole genome shotgun (WGS) entry which is preliminary data.</text>
</comment>